<dbReference type="Proteomes" id="UP000006727">
    <property type="component" value="Chromosome 10"/>
</dbReference>
<evidence type="ECO:0000256" key="1">
    <source>
        <dbReference type="SAM" id="MobiDB-lite"/>
    </source>
</evidence>
<organism evidence="2">
    <name type="scientific">Physcomitrium patens</name>
    <name type="common">Spreading-leaved earth moss</name>
    <name type="synonym">Physcomitrella patens</name>
    <dbReference type="NCBI Taxonomy" id="3218"/>
    <lineage>
        <taxon>Eukaryota</taxon>
        <taxon>Viridiplantae</taxon>
        <taxon>Streptophyta</taxon>
        <taxon>Embryophyta</taxon>
        <taxon>Bryophyta</taxon>
        <taxon>Bryophytina</taxon>
        <taxon>Bryopsida</taxon>
        <taxon>Funariidae</taxon>
        <taxon>Funariales</taxon>
        <taxon>Funariaceae</taxon>
        <taxon>Physcomitrium</taxon>
    </lineage>
</organism>
<dbReference type="EnsemblPlants" id="Pp3c10_11590V3.1">
    <property type="protein sequence ID" value="PAC:32901612.CDS.1"/>
    <property type="gene ID" value="Pp3c10_11590"/>
</dbReference>
<evidence type="ECO:0000313" key="2">
    <source>
        <dbReference type="EMBL" id="PNR46630.1"/>
    </source>
</evidence>
<feature type="region of interest" description="Disordered" evidence="1">
    <location>
        <begin position="48"/>
        <end position="81"/>
    </location>
</feature>
<name>A9SUE8_PHYPA</name>
<gene>
    <name evidence="2" type="ORF">PHYPA_013750</name>
</gene>
<protein>
    <submittedName>
        <fullName evidence="2 3">Uncharacterized protein</fullName>
    </submittedName>
</protein>
<dbReference type="HOGENOM" id="CLU_079494_0_0_1"/>
<dbReference type="PaxDb" id="3218-PP1S120_43V6.1"/>
<dbReference type="InParanoid" id="A9SUE8"/>
<dbReference type="Gramene" id="Pp3c10_11590V3.1">
    <property type="protein sequence ID" value="PAC:32901612.CDS.1"/>
    <property type="gene ID" value="Pp3c10_11590"/>
</dbReference>
<reference evidence="3" key="3">
    <citation type="submission" date="2020-12" db="UniProtKB">
        <authorList>
            <consortium name="EnsemblPlants"/>
        </authorList>
    </citation>
    <scope>IDENTIFICATION</scope>
</reference>
<dbReference type="AlphaFoldDB" id="A9SUE8"/>
<accession>A9SUE8</accession>
<feature type="compositionally biased region" description="Low complexity" evidence="1">
    <location>
        <begin position="72"/>
        <end position="81"/>
    </location>
</feature>
<proteinExistence type="predicted"/>
<reference evidence="2 4" key="2">
    <citation type="journal article" date="2018" name="Plant J.">
        <title>The Physcomitrella patens chromosome-scale assembly reveals moss genome structure and evolution.</title>
        <authorList>
            <person name="Lang D."/>
            <person name="Ullrich K.K."/>
            <person name="Murat F."/>
            <person name="Fuchs J."/>
            <person name="Jenkins J."/>
            <person name="Haas F.B."/>
            <person name="Piednoel M."/>
            <person name="Gundlach H."/>
            <person name="Van Bel M."/>
            <person name="Meyberg R."/>
            <person name="Vives C."/>
            <person name="Morata J."/>
            <person name="Symeonidi A."/>
            <person name="Hiss M."/>
            <person name="Muchero W."/>
            <person name="Kamisugi Y."/>
            <person name="Saleh O."/>
            <person name="Blanc G."/>
            <person name="Decker E.L."/>
            <person name="van Gessel N."/>
            <person name="Grimwood J."/>
            <person name="Hayes R.D."/>
            <person name="Graham S.W."/>
            <person name="Gunter L.E."/>
            <person name="McDaniel S.F."/>
            <person name="Hoernstein S.N.W."/>
            <person name="Larsson A."/>
            <person name="Li F.W."/>
            <person name="Perroud P.F."/>
            <person name="Phillips J."/>
            <person name="Ranjan P."/>
            <person name="Rokshar D.S."/>
            <person name="Rothfels C.J."/>
            <person name="Schneider L."/>
            <person name="Shu S."/>
            <person name="Stevenson D.W."/>
            <person name="Thummler F."/>
            <person name="Tillich M."/>
            <person name="Villarreal Aguilar J.C."/>
            <person name="Widiez T."/>
            <person name="Wong G.K."/>
            <person name="Wymore A."/>
            <person name="Zhang Y."/>
            <person name="Zimmer A.D."/>
            <person name="Quatrano R.S."/>
            <person name="Mayer K.F.X."/>
            <person name="Goodstein D."/>
            <person name="Casacuberta J.M."/>
            <person name="Vandepoele K."/>
            <person name="Reski R."/>
            <person name="Cuming A.C."/>
            <person name="Tuskan G.A."/>
            <person name="Maumus F."/>
            <person name="Salse J."/>
            <person name="Schmutz J."/>
            <person name="Rensing S.A."/>
        </authorList>
    </citation>
    <scope>NUCLEOTIDE SEQUENCE [LARGE SCALE GENOMIC DNA]</scope>
    <source>
        <strain evidence="3 4">cv. Gransden 2004</strain>
    </source>
</reference>
<evidence type="ECO:0000313" key="3">
    <source>
        <dbReference type="EnsemblPlants" id="PAC:32901612.CDS.1"/>
    </source>
</evidence>
<sequence length="305" mass="34018">MALKFFSSFQIKADALKKGTTRWADDAGEDHHPLSQAFMHSGTQLHKREVSSDEDDVEPPRMRFDAMPFKPSSKVDSQSSSSMFANRPIGALLRLNNQKDVQVPALKSSTFSVRPKVPEQQPPSQDISAVLAKLSSMENKIISFMENKISLLEKKVDASERRAVATAKAIDGIGTIVENHIANGLKVSRDDLEYVMGLINECTKESGGFLFTQIEEIREKITNMNNYTVPINTIEDVQINSNEVVVIAANNPHDTIHRTSAEELMSIIEGHTVYVCSSLDELKRDMRLVREADILEEQDTTIDNA</sequence>
<evidence type="ECO:0000313" key="4">
    <source>
        <dbReference type="Proteomes" id="UP000006727"/>
    </source>
</evidence>
<dbReference type="EMBL" id="ABEU02000010">
    <property type="protein sequence ID" value="PNR46630.1"/>
    <property type="molecule type" value="Genomic_DNA"/>
</dbReference>
<keyword evidence="4" id="KW-1185">Reference proteome</keyword>
<reference evidence="2 4" key="1">
    <citation type="journal article" date="2008" name="Science">
        <title>The Physcomitrella genome reveals evolutionary insights into the conquest of land by plants.</title>
        <authorList>
            <person name="Rensing S."/>
            <person name="Lang D."/>
            <person name="Zimmer A."/>
            <person name="Terry A."/>
            <person name="Salamov A."/>
            <person name="Shapiro H."/>
            <person name="Nishiyama T."/>
            <person name="Perroud P.-F."/>
            <person name="Lindquist E."/>
            <person name="Kamisugi Y."/>
            <person name="Tanahashi T."/>
            <person name="Sakakibara K."/>
            <person name="Fujita T."/>
            <person name="Oishi K."/>
            <person name="Shin-I T."/>
            <person name="Kuroki Y."/>
            <person name="Toyoda A."/>
            <person name="Suzuki Y."/>
            <person name="Hashimoto A."/>
            <person name="Yamaguchi K."/>
            <person name="Sugano A."/>
            <person name="Kohara Y."/>
            <person name="Fujiyama A."/>
            <person name="Anterola A."/>
            <person name="Aoki S."/>
            <person name="Ashton N."/>
            <person name="Barbazuk W.B."/>
            <person name="Barker E."/>
            <person name="Bennetzen J."/>
            <person name="Bezanilla M."/>
            <person name="Blankenship R."/>
            <person name="Cho S.H."/>
            <person name="Dutcher S."/>
            <person name="Estelle M."/>
            <person name="Fawcett J.A."/>
            <person name="Gundlach H."/>
            <person name="Hanada K."/>
            <person name="Heyl A."/>
            <person name="Hicks K.A."/>
            <person name="Hugh J."/>
            <person name="Lohr M."/>
            <person name="Mayer K."/>
            <person name="Melkozernov A."/>
            <person name="Murata T."/>
            <person name="Nelson D."/>
            <person name="Pils B."/>
            <person name="Prigge M."/>
            <person name="Reiss B."/>
            <person name="Renner T."/>
            <person name="Rombauts S."/>
            <person name="Rushton P."/>
            <person name="Sanderfoot A."/>
            <person name="Schween G."/>
            <person name="Shiu S.-H."/>
            <person name="Stueber K."/>
            <person name="Theodoulou F.L."/>
            <person name="Tu H."/>
            <person name="Van de Peer Y."/>
            <person name="Verrier P.J."/>
            <person name="Waters E."/>
            <person name="Wood A."/>
            <person name="Yang L."/>
            <person name="Cove D."/>
            <person name="Cuming A."/>
            <person name="Hasebe M."/>
            <person name="Lucas S."/>
            <person name="Mishler D.B."/>
            <person name="Reski R."/>
            <person name="Grigoriev I."/>
            <person name="Quatrano R.S."/>
            <person name="Boore J.L."/>
        </authorList>
    </citation>
    <scope>NUCLEOTIDE SEQUENCE [LARGE SCALE GENOMIC DNA]</scope>
    <source>
        <strain evidence="3 4">cv. Gransden 2004</strain>
    </source>
</reference>